<evidence type="ECO:0000313" key="3">
    <source>
        <dbReference type="Proteomes" id="UP000004931"/>
    </source>
</evidence>
<name>A0YD01_9GAMM</name>
<dbReference type="STRING" id="247633.GP2143_03248"/>
<dbReference type="EMBL" id="AAVT01000004">
    <property type="protein sequence ID" value="EAW31104.1"/>
    <property type="molecule type" value="Genomic_DNA"/>
</dbReference>
<keyword evidence="3" id="KW-1185">Reference proteome</keyword>
<evidence type="ECO:0000259" key="1">
    <source>
        <dbReference type="Pfam" id="PF14267"/>
    </source>
</evidence>
<proteinExistence type="predicted"/>
<organism evidence="2 3">
    <name type="scientific">marine gamma proteobacterium HTCC2143</name>
    <dbReference type="NCBI Taxonomy" id="247633"/>
    <lineage>
        <taxon>Bacteria</taxon>
        <taxon>Pseudomonadati</taxon>
        <taxon>Pseudomonadota</taxon>
        <taxon>Gammaproteobacteria</taxon>
        <taxon>Cellvibrionales</taxon>
        <taxon>Spongiibacteraceae</taxon>
        <taxon>BD1-7 clade</taxon>
    </lineage>
</organism>
<dbReference type="Proteomes" id="UP000004931">
    <property type="component" value="Unassembled WGS sequence"/>
</dbReference>
<comment type="caution">
    <text evidence="2">The sequence shown here is derived from an EMBL/GenBank/DDBJ whole genome shotgun (WGS) entry which is preliminary data.</text>
</comment>
<dbReference type="AlphaFoldDB" id="A0YD01"/>
<dbReference type="eggNOG" id="COG0322">
    <property type="taxonomic scope" value="Bacteria"/>
</dbReference>
<dbReference type="InterPro" id="IPR025579">
    <property type="entry name" value="DUF4357"/>
</dbReference>
<evidence type="ECO:0000313" key="2">
    <source>
        <dbReference type="EMBL" id="EAW31104.1"/>
    </source>
</evidence>
<accession>A0YD01</accession>
<sequence length="198" mass="21898">MDKGHGQYLESRLVQEGITAANTNLANGTSPSLPSLSEAAQANMETFISQLLMELPAIRVDLFTSNAKPDRQIESFKPQDSLDSQVFELTLKKEGIVATAILEEGEFIVQKGSLARAEYIGRQNEKSYHWKHYNRLVEQGILVDQGKHKVFTQSYAFPSTSAAGAVCYGRSAAGPVAWKVKGTKQTYKDWEAEKLAQN</sequence>
<dbReference type="Pfam" id="PF14267">
    <property type="entry name" value="DUF4357"/>
    <property type="match status" value="1"/>
</dbReference>
<feature type="domain" description="DUF4357" evidence="1">
    <location>
        <begin position="134"/>
        <end position="179"/>
    </location>
</feature>
<reference evidence="2 3" key="1">
    <citation type="journal article" date="2010" name="J. Bacteriol.">
        <title>Genome sequence of the oligotrophic marine Gammaproteobacterium HTCC2143, isolated from the Oregon Coast.</title>
        <authorList>
            <person name="Oh H.M."/>
            <person name="Kang I."/>
            <person name="Ferriera S."/>
            <person name="Giovannoni S.J."/>
            <person name="Cho J.C."/>
        </authorList>
    </citation>
    <scope>NUCLEOTIDE SEQUENCE [LARGE SCALE GENOMIC DNA]</scope>
    <source>
        <strain evidence="2 3">HTCC2143</strain>
    </source>
</reference>
<gene>
    <name evidence="2" type="ORF">GP2143_03248</name>
</gene>
<protein>
    <recommendedName>
        <fullName evidence="1">DUF4357 domain-containing protein</fullName>
    </recommendedName>
</protein>